<dbReference type="Pfam" id="PF25597">
    <property type="entry name" value="SH3_retrovirus"/>
    <property type="match status" value="1"/>
</dbReference>
<feature type="compositionally biased region" description="Low complexity" evidence="13">
    <location>
        <begin position="737"/>
        <end position="752"/>
    </location>
</feature>
<dbReference type="Gene3D" id="3.30.200.20">
    <property type="entry name" value="Phosphorylase Kinase, domain 1"/>
    <property type="match status" value="1"/>
</dbReference>
<dbReference type="InterPro" id="IPR036397">
    <property type="entry name" value="RNaseH_sf"/>
</dbReference>
<keyword evidence="2" id="KW-0723">Serine/threonine-protein kinase</keyword>
<keyword evidence="10" id="KW-0472">Membrane</keyword>
<gene>
    <name evidence="16" type="ORF">E3N88_04653</name>
</gene>
<protein>
    <recommendedName>
        <fullName evidence="18">Integrase catalytic domain-containing protein</fullName>
    </recommendedName>
</protein>
<dbReference type="GO" id="GO:0015074">
    <property type="term" value="P:DNA integration"/>
    <property type="evidence" value="ECO:0007669"/>
    <property type="project" value="InterPro"/>
</dbReference>
<feature type="compositionally biased region" description="Polar residues" evidence="13">
    <location>
        <begin position="304"/>
        <end position="315"/>
    </location>
</feature>
<feature type="domain" description="Protein kinase" evidence="14">
    <location>
        <begin position="823"/>
        <end position="1113"/>
    </location>
</feature>
<keyword evidence="8 12" id="KW-0067">ATP-binding</keyword>
<dbReference type="FunFam" id="3.30.200.20:FF:000178">
    <property type="entry name" value="serine/threonine-protein kinase PBS1-like"/>
    <property type="match status" value="1"/>
</dbReference>
<evidence type="ECO:0000313" key="16">
    <source>
        <dbReference type="EMBL" id="KAD7117385.1"/>
    </source>
</evidence>
<dbReference type="PROSITE" id="PS00107">
    <property type="entry name" value="PROTEIN_KINASE_ATP"/>
    <property type="match status" value="1"/>
</dbReference>
<keyword evidence="9" id="KW-1133">Transmembrane helix</keyword>
<dbReference type="InterPro" id="IPR045874">
    <property type="entry name" value="LRK10/LRL21-25-like"/>
</dbReference>
<feature type="compositionally biased region" description="Polar residues" evidence="13">
    <location>
        <begin position="753"/>
        <end position="770"/>
    </location>
</feature>
<feature type="region of interest" description="Disordered" evidence="13">
    <location>
        <begin position="737"/>
        <end position="796"/>
    </location>
</feature>
<dbReference type="GO" id="GO:0004674">
    <property type="term" value="F:protein serine/threonine kinase activity"/>
    <property type="evidence" value="ECO:0007669"/>
    <property type="project" value="UniProtKB-KW"/>
</dbReference>
<evidence type="ECO:0008006" key="18">
    <source>
        <dbReference type="Google" id="ProtNLM"/>
    </source>
</evidence>
<comment type="caution">
    <text evidence="16">The sequence shown here is derived from an EMBL/GenBank/DDBJ whole genome shotgun (WGS) entry which is preliminary data.</text>
</comment>
<evidence type="ECO:0000256" key="2">
    <source>
        <dbReference type="ARBA" id="ARBA00022527"/>
    </source>
</evidence>
<dbReference type="AlphaFoldDB" id="A0A5N6PV28"/>
<dbReference type="InterPro" id="IPR025724">
    <property type="entry name" value="GAG-pre-integrase_dom"/>
</dbReference>
<dbReference type="PANTHER" id="PTHR27009">
    <property type="entry name" value="RUST RESISTANCE KINASE LR10-RELATED"/>
    <property type="match status" value="1"/>
</dbReference>
<keyword evidence="6 12" id="KW-0547">Nucleotide-binding</keyword>
<evidence type="ECO:0000256" key="13">
    <source>
        <dbReference type="SAM" id="MobiDB-lite"/>
    </source>
</evidence>
<feature type="compositionally biased region" description="Polar residues" evidence="13">
    <location>
        <begin position="265"/>
        <end position="281"/>
    </location>
</feature>
<evidence type="ECO:0000256" key="4">
    <source>
        <dbReference type="ARBA" id="ARBA00022692"/>
    </source>
</evidence>
<evidence type="ECO:0000256" key="9">
    <source>
        <dbReference type="ARBA" id="ARBA00022989"/>
    </source>
</evidence>
<feature type="domain" description="Integrase catalytic" evidence="15">
    <location>
        <begin position="477"/>
        <end position="642"/>
    </location>
</feature>
<evidence type="ECO:0000256" key="3">
    <source>
        <dbReference type="ARBA" id="ARBA00022679"/>
    </source>
</evidence>
<dbReference type="InterPro" id="IPR012337">
    <property type="entry name" value="RNaseH-like_sf"/>
</dbReference>
<keyword evidence="3" id="KW-0808">Transferase</keyword>
<dbReference type="Pfam" id="PF13976">
    <property type="entry name" value="gag_pre-integrs"/>
    <property type="match status" value="1"/>
</dbReference>
<evidence type="ECO:0000256" key="12">
    <source>
        <dbReference type="PROSITE-ProRule" id="PRU10141"/>
    </source>
</evidence>
<evidence type="ECO:0000256" key="5">
    <source>
        <dbReference type="ARBA" id="ARBA00022729"/>
    </source>
</evidence>
<comment type="subcellular location">
    <subcellularLocation>
        <location evidence="1">Membrane</location>
        <topology evidence="1">Single-pass type I membrane protein</topology>
    </subcellularLocation>
</comment>
<evidence type="ECO:0000256" key="8">
    <source>
        <dbReference type="ARBA" id="ARBA00022840"/>
    </source>
</evidence>
<keyword evidence="4" id="KW-0812">Transmembrane</keyword>
<dbReference type="InterPro" id="IPR057670">
    <property type="entry name" value="SH3_retrovirus"/>
</dbReference>
<evidence type="ECO:0000256" key="1">
    <source>
        <dbReference type="ARBA" id="ARBA00004479"/>
    </source>
</evidence>
<dbReference type="InterPro" id="IPR008271">
    <property type="entry name" value="Ser/Thr_kinase_AS"/>
</dbReference>
<dbReference type="GO" id="GO:0016020">
    <property type="term" value="C:membrane"/>
    <property type="evidence" value="ECO:0007669"/>
    <property type="project" value="UniProtKB-SubCell"/>
</dbReference>
<sequence>MVLLAAFDQKEKAIHNSHKFGFTLSPSNYGYWKTMIHPFLVTNGLWGYVDGTIQCPPTTVQSITTPGKDNETAVISQPNPNHSIWISNDAHVRMLILSTVSETSFQHVQGTTSRDLWLSLERAYAPHTSSREFTLKTQLLKIAMKSDESSSAYLARAWEYADALANIGEPMKEKDIVFLVISGLREEYNGLKSTLLTRQFPTAFSELHGLLSDHEYLITKPSDVTPAQAFTAVSNGRITTTPYTGSSLSQSDTLQAIQQLASQLGLQLKPPSSQPSQAYYTNRSRNSNNRANNNQSGNNRGRGTHNSRNTGGVNRNQFSWASAQNTVYGTCHRCGIGHIPSQCPNCDPATLRGRQQQSNNYSANYADSRFPTASSWLPDTGSNQHDKSTRTILLMGPSNGGLYSFHLPRLSTVSKVAFSTNRVSSNTWHQRLGHPHPQLLKAMLFKYQLPLSNKCTPFCEPCSIGKSSKLHLVSSTYKSSHILDLVFCDVWGPAPVASFDNHRYFLLCVDHFSRFSWIFPLKLKSDVYDIFRQFVVMVERQFNTKLKSVQSDWGGEFRNLTPFFKSLGIIHQLTCPHTSEQNGFVERRHRHVVETGLTLLAQSNVPTRFWHFAFDTAVFLINRMPSRTNSNISPFEKLFKRCPDFSFLRVFGCRCYPHIRSYNKHKMDFRSLPCVFLGYSTSHHGYRCFDPISDHLFIARHVRFDEQCFPFSLNTPQPTTPPIHNPYISTYPSTIFPSDDSSSQPISPTPSTHNLQPITTHSAQPITTPVSSPPLAAYQPLSTSDSGPTHKTEDDKTVEAFVTQYGALNMNRYKYNDIKKMTNSFQVKLGQGGFGQVFKGKLSDGRLVAVKLLNSSKANGQEFINEVASIGRTSHVNIVTLLGFCFDYKKRALVYEYMPNGSLEKFIYSHVHMGTSEYIGATKLYEIALGIAYGLDYLHRGCNTRILHLDIKPHNILLDEDFCPKIADFGLAKLYSRKESIVSMLEARGTIGYIAPEVYNKNFGGVSHKSDVYSYGMLLLEMVCERKNIDADVGSGRTSEIYFPDWIYKRLQKDGFLLDSIITKKEDDYARKMTIVGLWCIQPAPNHRPAINEVIEMLEGSIQALEMPPKPFFSSPPRSPEIVCSSSESMI</sequence>
<keyword evidence="17" id="KW-1185">Reference proteome</keyword>
<evidence type="ECO:0000256" key="10">
    <source>
        <dbReference type="ARBA" id="ARBA00023136"/>
    </source>
</evidence>
<dbReference type="InterPro" id="IPR000719">
    <property type="entry name" value="Prot_kinase_dom"/>
</dbReference>
<feature type="binding site" evidence="12">
    <location>
        <position position="851"/>
    </location>
    <ligand>
        <name>ATP</name>
        <dbReference type="ChEBI" id="CHEBI:30616"/>
    </ligand>
</feature>
<evidence type="ECO:0000259" key="15">
    <source>
        <dbReference type="PROSITE" id="PS50994"/>
    </source>
</evidence>
<evidence type="ECO:0000313" key="17">
    <source>
        <dbReference type="Proteomes" id="UP000326396"/>
    </source>
</evidence>
<dbReference type="InterPro" id="IPR017441">
    <property type="entry name" value="Protein_kinase_ATP_BS"/>
</dbReference>
<reference evidence="16 17" key="1">
    <citation type="submission" date="2019-05" db="EMBL/GenBank/DDBJ databases">
        <title>Mikania micrantha, genome provides insights into the molecular mechanism of rapid growth.</title>
        <authorList>
            <person name="Liu B."/>
        </authorList>
    </citation>
    <scope>NUCLEOTIDE SEQUENCE [LARGE SCALE GENOMIC DNA]</scope>
    <source>
        <strain evidence="16">NLD-2019</strain>
        <tissue evidence="16">Leaf</tissue>
    </source>
</reference>
<dbReference type="Gene3D" id="3.30.420.10">
    <property type="entry name" value="Ribonuclease H-like superfamily/Ribonuclease H"/>
    <property type="match status" value="1"/>
</dbReference>
<dbReference type="PROSITE" id="PS50994">
    <property type="entry name" value="INTEGRASE"/>
    <property type="match status" value="1"/>
</dbReference>
<dbReference type="PROSITE" id="PS00108">
    <property type="entry name" value="PROTEIN_KINASE_ST"/>
    <property type="match status" value="1"/>
</dbReference>
<keyword evidence="11" id="KW-0325">Glycoprotein</keyword>
<dbReference type="SMART" id="SM00220">
    <property type="entry name" value="S_TKc"/>
    <property type="match status" value="1"/>
</dbReference>
<dbReference type="OrthoDB" id="414104at2759"/>
<name>A0A5N6PV28_9ASTR</name>
<dbReference type="InterPro" id="IPR011009">
    <property type="entry name" value="Kinase-like_dom_sf"/>
</dbReference>
<accession>A0A5N6PV28</accession>
<dbReference type="SUPFAM" id="SSF53098">
    <property type="entry name" value="Ribonuclease H-like"/>
    <property type="match status" value="1"/>
</dbReference>
<dbReference type="Gene3D" id="1.10.510.10">
    <property type="entry name" value="Transferase(Phosphotransferase) domain 1"/>
    <property type="match status" value="1"/>
</dbReference>
<dbReference type="InterPro" id="IPR001584">
    <property type="entry name" value="Integrase_cat-core"/>
</dbReference>
<dbReference type="GO" id="GO:0005524">
    <property type="term" value="F:ATP binding"/>
    <property type="evidence" value="ECO:0007669"/>
    <property type="project" value="UniProtKB-UniRule"/>
</dbReference>
<dbReference type="Pfam" id="PF00069">
    <property type="entry name" value="Pkinase"/>
    <property type="match status" value="1"/>
</dbReference>
<dbReference type="Pfam" id="PF14223">
    <property type="entry name" value="Retrotran_gag_2"/>
    <property type="match status" value="1"/>
</dbReference>
<dbReference type="FunFam" id="1.10.510.10:FF:000590">
    <property type="entry name" value="PR5-like receptor kinase"/>
    <property type="match status" value="1"/>
</dbReference>
<dbReference type="EMBL" id="SZYD01000002">
    <property type="protein sequence ID" value="KAD7117385.1"/>
    <property type="molecule type" value="Genomic_DNA"/>
</dbReference>
<keyword evidence="5" id="KW-0732">Signal</keyword>
<dbReference type="GO" id="GO:0003676">
    <property type="term" value="F:nucleic acid binding"/>
    <property type="evidence" value="ECO:0007669"/>
    <property type="project" value="InterPro"/>
</dbReference>
<evidence type="ECO:0000256" key="11">
    <source>
        <dbReference type="ARBA" id="ARBA00023180"/>
    </source>
</evidence>
<dbReference type="Proteomes" id="UP000326396">
    <property type="component" value="Linkage Group LG10"/>
</dbReference>
<feature type="compositionally biased region" description="Low complexity" evidence="13">
    <location>
        <begin position="282"/>
        <end position="301"/>
    </location>
</feature>
<dbReference type="SUPFAM" id="SSF56112">
    <property type="entry name" value="Protein kinase-like (PK-like)"/>
    <property type="match status" value="1"/>
</dbReference>
<evidence type="ECO:0000256" key="6">
    <source>
        <dbReference type="ARBA" id="ARBA00022741"/>
    </source>
</evidence>
<evidence type="ECO:0000256" key="7">
    <source>
        <dbReference type="ARBA" id="ARBA00022777"/>
    </source>
</evidence>
<proteinExistence type="predicted"/>
<evidence type="ECO:0000259" key="14">
    <source>
        <dbReference type="PROSITE" id="PS50011"/>
    </source>
</evidence>
<organism evidence="16 17">
    <name type="scientific">Mikania micrantha</name>
    <name type="common">bitter vine</name>
    <dbReference type="NCBI Taxonomy" id="192012"/>
    <lineage>
        <taxon>Eukaryota</taxon>
        <taxon>Viridiplantae</taxon>
        <taxon>Streptophyta</taxon>
        <taxon>Embryophyta</taxon>
        <taxon>Tracheophyta</taxon>
        <taxon>Spermatophyta</taxon>
        <taxon>Magnoliopsida</taxon>
        <taxon>eudicotyledons</taxon>
        <taxon>Gunneridae</taxon>
        <taxon>Pentapetalae</taxon>
        <taxon>asterids</taxon>
        <taxon>campanulids</taxon>
        <taxon>Asterales</taxon>
        <taxon>Asteraceae</taxon>
        <taxon>Asteroideae</taxon>
        <taxon>Heliantheae alliance</taxon>
        <taxon>Eupatorieae</taxon>
        <taxon>Mikania</taxon>
    </lineage>
</organism>
<dbReference type="PROSITE" id="PS50011">
    <property type="entry name" value="PROTEIN_KINASE_DOM"/>
    <property type="match status" value="1"/>
</dbReference>
<keyword evidence="7" id="KW-0418">Kinase</keyword>
<feature type="region of interest" description="Disordered" evidence="13">
    <location>
        <begin position="265"/>
        <end position="315"/>
    </location>
</feature>